<gene>
    <name evidence="1" type="ORF">DPEC_G00257250</name>
</gene>
<dbReference type="EMBL" id="CM055750">
    <property type="protein sequence ID" value="KAJ7993686.1"/>
    <property type="molecule type" value="Genomic_DNA"/>
</dbReference>
<sequence>MCWFPIDETLPLPGDPTICARGPSLCAGVQSLAARLRRIGDEMDKNWTKGTPVGGDLFNPTDGAPAFIRTVKILYGEKDASQ</sequence>
<keyword evidence="2" id="KW-1185">Reference proteome</keyword>
<organism evidence="1 2">
    <name type="scientific">Dallia pectoralis</name>
    <name type="common">Alaska blackfish</name>
    <dbReference type="NCBI Taxonomy" id="75939"/>
    <lineage>
        <taxon>Eukaryota</taxon>
        <taxon>Metazoa</taxon>
        <taxon>Chordata</taxon>
        <taxon>Craniata</taxon>
        <taxon>Vertebrata</taxon>
        <taxon>Euteleostomi</taxon>
        <taxon>Actinopterygii</taxon>
        <taxon>Neopterygii</taxon>
        <taxon>Teleostei</taxon>
        <taxon>Protacanthopterygii</taxon>
        <taxon>Esociformes</taxon>
        <taxon>Umbridae</taxon>
        <taxon>Dallia</taxon>
    </lineage>
</organism>
<reference evidence="1" key="1">
    <citation type="submission" date="2021-05" db="EMBL/GenBank/DDBJ databases">
        <authorList>
            <person name="Pan Q."/>
            <person name="Jouanno E."/>
            <person name="Zahm M."/>
            <person name="Klopp C."/>
            <person name="Cabau C."/>
            <person name="Louis A."/>
            <person name="Berthelot C."/>
            <person name="Parey E."/>
            <person name="Roest Crollius H."/>
            <person name="Montfort J."/>
            <person name="Robinson-Rechavi M."/>
            <person name="Bouchez O."/>
            <person name="Lampietro C."/>
            <person name="Lopez Roques C."/>
            <person name="Donnadieu C."/>
            <person name="Postlethwait J."/>
            <person name="Bobe J."/>
            <person name="Dillon D."/>
            <person name="Chandos A."/>
            <person name="von Hippel F."/>
            <person name="Guiguen Y."/>
        </authorList>
    </citation>
    <scope>NUCLEOTIDE SEQUENCE</scope>
    <source>
        <strain evidence="1">YG-Jan2019</strain>
    </source>
</reference>
<evidence type="ECO:0000313" key="1">
    <source>
        <dbReference type="EMBL" id="KAJ7993686.1"/>
    </source>
</evidence>
<proteinExistence type="predicted"/>
<accession>A0ACC2FQR4</accession>
<protein>
    <submittedName>
        <fullName evidence="1">Uncharacterized protein</fullName>
    </submittedName>
</protein>
<evidence type="ECO:0000313" key="2">
    <source>
        <dbReference type="Proteomes" id="UP001157502"/>
    </source>
</evidence>
<name>A0ACC2FQR4_DALPE</name>
<comment type="caution">
    <text evidence="1">The sequence shown here is derived from an EMBL/GenBank/DDBJ whole genome shotgun (WGS) entry which is preliminary data.</text>
</comment>
<dbReference type="Proteomes" id="UP001157502">
    <property type="component" value="Chromosome 23"/>
</dbReference>